<evidence type="ECO:0000313" key="1">
    <source>
        <dbReference type="EMBL" id="MBB2202637.1"/>
    </source>
</evidence>
<reference evidence="1 2" key="1">
    <citation type="submission" date="2020-04" db="EMBL/GenBank/DDBJ databases">
        <title>Description of novel Gluconacetobacter.</title>
        <authorList>
            <person name="Sombolestani A."/>
        </authorList>
    </citation>
    <scope>NUCLEOTIDE SEQUENCE [LARGE SCALE GENOMIC DNA]</scope>
    <source>
        <strain evidence="1 2">LMG 27802</strain>
    </source>
</reference>
<comment type="caution">
    <text evidence="1">The sequence shown here is derived from an EMBL/GenBank/DDBJ whole genome shotgun (WGS) entry which is preliminary data.</text>
</comment>
<sequence length="205" mass="21084">MSLRSSDIAAVLTAAEASVHAGGGSAAALAAADRIFTGSRTGSGLSVSVDPARLPVCRYFDAAIARAGAHPGISGRLAEAVAAVEPRLNWRTRPGAQGAAFLEGHANAIIVGPGGLEERNDILIGVSLVAPGTLYPDHHHPPEEVYVVLSDGEWRQGTGPWHAPGTGGIVYNPPNIVHAMRSGQDPLLALWCLWIASNDAALAAP</sequence>
<dbReference type="InterPro" id="IPR011051">
    <property type="entry name" value="RmlC_Cupin_sf"/>
</dbReference>
<dbReference type="Gene3D" id="2.60.120.10">
    <property type="entry name" value="Jelly Rolls"/>
    <property type="match status" value="1"/>
</dbReference>
<gene>
    <name evidence="1" type="ORF">HLH28_13835</name>
</gene>
<dbReference type="GO" id="GO:0047869">
    <property type="term" value="F:dimethylpropiothetin dethiomethylase activity"/>
    <property type="evidence" value="ECO:0007669"/>
    <property type="project" value="InterPro"/>
</dbReference>
<dbReference type="RefSeq" id="WP_182960200.1">
    <property type="nucleotide sequence ID" value="NZ_JABEQM010000012.1"/>
</dbReference>
<name>A0A7W4K994_9PROT</name>
<proteinExistence type="predicted"/>
<dbReference type="SUPFAM" id="SSF51182">
    <property type="entry name" value="RmlC-like cupins"/>
    <property type="match status" value="1"/>
</dbReference>
<dbReference type="Pfam" id="PF16867">
    <property type="entry name" value="DMSP_lyase"/>
    <property type="match status" value="1"/>
</dbReference>
<dbReference type="EMBL" id="JABEQM010000012">
    <property type="protein sequence ID" value="MBB2202637.1"/>
    <property type="molecule type" value="Genomic_DNA"/>
</dbReference>
<dbReference type="AlphaFoldDB" id="A0A7W4K994"/>
<dbReference type="Proteomes" id="UP000578030">
    <property type="component" value="Unassembled WGS sequence"/>
</dbReference>
<accession>A0A7W4K994</accession>
<dbReference type="InterPro" id="IPR031723">
    <property type="entry name" value="DMSP_lyase"/>
</dbReference>
<keyword evidence="2" id="KW-1185">Reference proteome</keyword>
<evidence type="ECO:0000313" key="2">
    <source>
        <dbReference type="Proteomes" id="UP000578030"/>
    </source>
</evidence>
<organism evidence="1 2">
    <name type="scientific">Gluconacetobacter tumulisoli</name>
    <dbReference type="NCBI Taxonomy" id="1286189"/>
    <lineage>
        <taxon>Bacteria</taxon>
        <taxon>Pseudomonadati</taxon>
        <taxon>Pseudomonadota</taxon>
        <taxon>Alphaproteobacteria</taxon>
        <taxon>Acetobacterales</taxon>
        <taxon>Acetobacteraceae</taxon>
        <taxon>Gluconacetobacter</taxon>
    </lineage>
</organism>
<dbReference type="InterPro" id="IPR014710">
    <property type="entry name" value="RmlC-like_jellyroll"/>
</dbReference>
<protein>
    <submittedName>
        <fullName evidence="1">Transcriptional regulator</fullName>
    </submittedName>
</protein>